<feature type="compositionally biased region" description="Basic and acidic residues" evidence="1">
    <location>
        <begin position="149"/>
        <end position="159"/>
    </location>
</feature>
<gene>
    <name evidence="2" type="ORF">BJY01DRAFT_163560</name>
</gene>
<protein>
    <submittedName>
        <fullName evidence="2">Uncharacterized protein</fullName>
    </submittedName>
</protein>
<organism evidence="2 3">
    <name type="scientific">Aspergillus pseudoustus</name>
    <dbReference type="NCBI Taxonomy" id="1810923"/>
    <lineage>
        <taxon>Eukaryota</taxon>
        <taxon>Fungi</taxon>
        <taxon>Dikarya</taxon>
        <taxon>Ascomycota</taxon>
        <taxon>Pezizomycotina</taxon>
        <taxon>Eurotiomycetes</taxon>
        <taxon>Eurotiomycetidae</taxon>
        <taxon>Eurotiales</taxon>
        <taxon>Aspergillaceae</taxon>
        <taxon>Aspergillus</taxon>
        <taxon>Aspergillus subgen. Nidulantes</taxon>
    </lineage>
</organism>
<dbReference type="EMBL" id="JBFXLU010000527">
    <property type="protein sequence ID" value="KAL2824842.1"/>
    <property type="molecule type" value="Genomic_DNA"/>
</dbReference>
<evidence type="ECO:0000256" key="1">
    <source>
        <dbReference type="SAM" id="MobiDB-lite"/>
    </source>
</evidence>
<accession>A0ABR4IAR6</accession>
<keyword evidence="3" id="KW-1185">Reference proteome</keyword>
<dbReference type="Proteomes" id="UP001610446">
    <property type="component" value="Unassembled WGS sequence"/>
</dbReference>
<sequence length="159" mass="17649">MRIAELLRVGERKPQYWPIAGSGADTPTTRVRTRAAEPPESCLVHLRHESPSRYTNKQQDQIYRISLQGATPASTLTWPYLSCPILSLSLSVFLHLCSLHVSCRCAKKSGSKVKIRPISRPKKKITACRQEKTRTGATSTALGASDATWKTEKGSTDQR</sequence>
<evidence type="ECO:0000313" key="2">
    <source>
        <dbReference type="EMBL" id="KAL2824842.1"/>
    </source>
</evidence>
<comment type="caution">
    <text evidence="2">The sequence shown here is derived from an EMBL/GenBank/DDBJ whole genome shotgun (WGS) entry which is preliminary data.</text>
</comment>
<feature type="region of interest" description="Disordered" evidence="1">
    <location>
        <begin position="124"/>
        <end position="159"/>
    </location>
</feature>
<name>A0ABR4IAR6_9EURO</name>
<reference evidence="2 3" key="1">
    <citation type="submission" date="2024-07" db="EMBL/GenBank/DDBJ databases">
        <title>Section-level genome sequencing and comparative genomics of Aspergillus sections Usti and Cavernicolus.</title>
        <authorList>
            <consortium name="Lawrence Berkeley National Laboratory"/>
            <person name="Nybo J.L."/>
            <person name="Vesth T.C."/>
            <person name="Theobald S."/>
            <person name="Frisvad J.C."/>
            <person name="Larsen T.O."/>
            <person name="Kjaerboelling I."/>
            <person name="Rothschild-Mancinelli K."/>
            <person name="Lyhne E.K."/>
            <person name="Kogle M.E."/>
            <person name="Barry K."/>
            <person name="Clum A."/>
            <person name="Na H."/>
            <person name="Ledsgaard L."/>
            <person name="Lin J."/>
            <person name="Lipzen A."/>
            <person name="Kuo A."/>
            <person name="Riley R."/>
            <person name="Mondo S."/>
            <person name="Labutti K."/>
            <person name="Haridas S."/>
            <person name="Pangalinan J."/>
            <person name="Salamov A.A."/>
            <person name="Simmons B.A."/>
            <person name="Magnuson J.K."/>
            <person name="Chen J."/>
            <person name="Drula E."/>
            <person name="Henrissat B."/>
            <person name="Wiebenga A."/>
            <person name="Lubbers R.J."/>
            <person name="Gomes A.C."/>
            <person name="Makela M.R."/>
            <person name="Stajich J."/>
            <person name="Grigoriev I.V."/>
            <person name="Mortensen U.H."/>
            <person name="De Vries R.P."/>
            <person name="Baker S.E."/>
            <person name="Andersen M.R."/>
        </authorList>
    </citation>
    <scope>NUCLEOTIDE SEQUENCE [LARGE SCALE GENOMIC DNA]</scope>
    <source>
        <strain evidence="2 3">CBS 123904</strain>
    </source>
</reference>
<proteinExistence type="predicted"/>
<evidence type="ECO:0000313" key="3">
    <source>
        <dbReference type="Proteomes" id="UP001610446"/>
    </source>
</evidence>